<dbReference type="GO" id="GO:0071897">
    <property type="term" value="P:DNA biosynthetic process"/>
    <property type="evidence" value="ECO:0007669"/>
    <property type="project" value="UniProtKB-ARBA"/>
</dbReference>
<feature type="domain" description="Reverse transcriptase" evidence="1">
    <location>
        <begin position="1"/>
        <end position="229"/>
    </location>
</feature>
<name>A0AAU9UZX7_EUPED</name>
<dbReference type="PROSITE" id="PS50878">
    <property type="entry name" value="RT_POL"/>
    <property type="match status" value="1"/>
</dbReference>
<evidence type="ECO:0000313" key="3">
    <source>
        <dbReference type="Proteomes" id="UP001153954"/>
    </source>
</evidence>
<proteinExistence type="predicted"/>
<dbReference type="PANTHER" id="PTHR47027:SF20">
    <property type="entry name" value="REVERSE TRANSCRIPTASE-LIKE PROTEIN WITH RNA-DIRECTED DNA POLYMERASE DOMAIN"/>
    <property type="match status" value="1"/>
</dbReference>
<dbReference type="CDD" id="cd01650">
    <property type="entry name" value="RT_nLTR_like"/>
    <property type="match status" value="1"/>
</dbReference>
<dbReference type="SUPFAM" id="SSF56672">
    <property type="entry name" value="DNA/RNA polymerases"/>
    <property type="match status" value="1"/>
</dbReference>
<sequence>MSNIYKVFAKVVLERISKLLDEQQPVEQAGFRKGFATVDHIHTLKQVVEKYKEYNKKIYIAFVDYAKAFDSLDHKSIWESLQQQGIPDIYIRILKNIYSNSKARIQLESLGDEFSIQRGVRQGDPLSPKLFSAVLEGIFRKLNWEEYGININGRKMHHLRFADDIVLFEENPEKLSCMINDLDEKSSKVGLQMNTTKTKLMTNHAKFNIAVKGISLEYVEDYIYLGQIISTEDQMTKEINLRIATGWKKYWSLKEIMKSRDLNMSIKKKAFNTCVLPCLTYGCETWNLTKVLREKLAVTQRAMERSMTGFKRLDKISNSDLRKLTKVTDILKRIDQQKWRWAGHIMRDKMGKWSKSVTEWYPRDGKRKRGRQHTRWEDEIKLTAETNWRRVAQDRHQWRSLEEAFAYRHAELRDIL</sequence>
<dbReference type="Gene3D" id="3.30.70.270">
    <property type="match status" value="1"/>
</dbReference>
<protein>
    <recommendedName>
        <fullName evidence="1">Reverse transcriptase domain-containing protein</fullName>
    </recommendedName>
</protein>
<dbReference type="AlphaFoldDB" id="A0AAU9UZX7"/>
<dbReference type="Proteomes" id="UP001153954">
    <property type="component" value="Unassembled WGS sequence"/>
</dbReference>
<evidence type="ECO:0000313" key="2">
    <source>
        <dbReference type="EMBL" id="CAH2104114.1"/>
    </source>
</evidence>
<dbReference type="PANTHER" id="PTHR47027">
    <property type="entry name" value="REVERSE TRANSCRIPTASE DOMAIN-CONTAINING PROTEIN"/>
    <property type="match status" value="1"/>
</dbReference>
<gene>
    <name evidence="2" type="ORF">EEDITHA_LOCUS18541</name>
</gene>
<dbReference type="EMBL" id="CAKOGL010000027">
    <property type="protein sequence ID" value="CAH2104114.1"/>
    <property type="molecule type" value="Genomic_DNA"/>
</dbReference>
<organism evidence="2 3">
    <name type="scientific">Euphydryas editha</name>
    <name type="common">Edith's checkerspot</name>
    <dbReference type="NCBI Taxonomy" id="104508"/>
    <lineage>
        <taxon>Eukaryota</taxon>
        <taxon>Metazoa</taxon>
        <taxon>Ecdysozoa</taxon>
        <taxon>Arthropoda</taxon>
        <taxon>Hexapoda</taxon>
        <taxon>Insecta</taxon>
        <taxon>Pterygota</taxon>
        <taxon>Neoptera</taxon>
        <taxon>Endopterygota</taxon>
        <taxon>Lepidoptera</taxon>
        <taxon>Glossata</taxon>
        <taxon>Ditrysia</taxon>
        <taxon>Papilionoidea</taxon>
        <taxon>Nymphalidae</taxon>
        <taxon>Nymphalinae</taxon>
        <taxon>Euphydryas</taxon>
    </lineage>
</organism>
<dbReference type="InterPro" id="IPR000477">
    <property type="entry name" value="RT_dom"/>
</dbReference>
<reference evidence="2" key="1">
    <citation type="submission" date="2022-03" db="EMBL/GenBank/DDBJ databases">
        <authorList>
            <person name="Tunstrom K."/>
        </authorList>
    </citation>
    <scope>NUCLEOTIDE SEQUENCE</scope>
</reference>
<evidence type="ECO:0000259" key="1">
    <source>
        <dbReference type="PROSITE" id="PS50878"/>
    </source>
</evidence>
<keyword evidence="3" id="KW-1185">Reference proteome</keyword>
<accession>A0AAU9UZX7</accession>
<dbReference type="InterPro" id="IPR043502">
    <property type="entry name" value="DNA/RNA_pol_sf"/>
</dbReference>
<dbReference type="Pfam" id="PF00078">
    <property type="entry name" value="RVT_1"/>
    <property type="match status" value="1"/>
</dbReference>
<dbReference type="InterPro" id="IPR043128">
    <property type="entry name" value="Rev_trsase/Diguanyl_cyclase"/>
</dbReference>
<comment type="caution">
    <text evidence="2">The sequence shown here is derived from an EMBL/GenBank/DDBJ whole genome shotgun (WGS) entry which is preliminary data.</text>
</comment>